<dbReference type="OrthoDB" id="880459at2"/>
<feature type="chain" id="PRO_5003255970" description="DUF306 domain-containing protein" evidence="1">
    <location>
        <begin position="20"/>
        <end position="146"/>
    </location>
</feature>
<dbReference type="KEGG" id="psn:Pedsa_1614"/>
<gene>
    <name evidence="3" type="ordered locus">Pedsa_1614</name>
</gene>
<dbReference type="PANTHER" id="PTHR35535">
    <property type="entry name" value="HEAT SHOCK PROTEIN HSLJ"/>
    <property type="match status" value="1"/>
</dbReference>
<proteinExistence type="predicted"/>
<dbReference type="InterPro" id="IPR005184">
    <property type="entry name" value="DUF306_Meta_HslJ"/>
</dbReference>
<sequence length="146" mass="16245">MRKIIALGSICLTMFFASCSNLKELSNGSKVNPKLAGEWELFYITGPRITFDGLYPHRKPILSFDLDKARVSGNTGCNSLNGELKAEPENKISFKKGLALTKMFCEGIGEHTFLKTLDQVETYTIKDSTLSLSSNLGVLMKFKKKK</sequence>
<dbReference type="InterPro" id="IPR038670">
    <property type="entry name" value="HslJ-like_sf"/>
</dbReference>
<dbReference type="PANTHER" id="PTHR35535:SF1">
    <property type="entry name" value="HEAT SHOCK PROTEIN HSLJ"/>
    <property type="match status" value="1"/>
</dbReference>
<dbReference type="Pfam" id="PF03724">
    <property type="entry name" value="META"/>
    <property type="match status" value="1"/>
</dbReference>
<dbReference type="InterPro" id="IPR053147">
    <property type="entry name" value="Hsp_HslJ-like"/>
</dbReference>
<dbReference type="HOGENOM" id="CLU_075808_3_3_10"/>
<protein>
    <recommendedName>
        <fullName evidence="2">DUF306 domain-containing protein</fullName>
    </recommendedName>
</protein>
<dbReference type="eggNOG" id="COG3187">
    <property type="taxonomic scope" value="Bacteria"/>
</dbReference>
<evidence type="ECO:0000313" key="4">
    <source>
        <dbReference type="Proteomes" id="UP000000310"/>
    </source>
</evidence>
<dbReference type="PROSITE" id="PS51257">
    <property type="entry name" value="PROKAR_LIPOPROTEIN"/>
    <property type="match status" value="1"/>
</dbReference>
<organism evidence="3 4">
    <name type="scientific">Pseudopedobacter saltans (strain ATCC 51119 / DSM 12145 / JCM 21818 / CCUG 39354 / LMG 10337 / NBRC 100064 / NCIMB 13643)</name>
    <name type="common">Pedobacter saltans</name>
    <dbReference type="NCBI Taxonomy" id="762903"/>
    <lineage>
        <taxon>Bacteria</taxon>
        <taxon>Pseudomonadati</taxon>
        <taxon>Bacteroidota</taxon>
        <taxon>Sphingobacteriia</taxon>
        <taxon>Sphingobacteriales</taxon>
        <taxon>Sphingobacteriaceae</taxon>
        <taxon>Pseudopedobacter</taxon>
    </lineage>
</organism>
<evidence type="ECO:0000259" key="2">
    <source>
        <dbReference type="Pfam" id="PF03724"/>
    </source>
</evidence>
<reference evidence="3 4" key="1">
    <citation type="journal article" date="2011" name="Stand. Genomic Sci.">
        <title>Complete genome sequence of the gliding, heparinolytic Pedobacter saltans type strain (113).</title>
        <authorList>
            <person name="Liolios K."/>
            <person name="Sikorski J."/>
            <person name="Lu M."/>
            <person name="Nolan M."/>
            <person name="Lapidus A."/>
            <person name="Lucas S."/>
            <person name="Hammon N."/>
            <person name="Deshpande S."/>
            <person name="Cheng J.F."/>
            <person name="Tapia R."/>
            <person name="Han C."/>
            <person name="Goodwin L."/>
            <person name="Pitluck S."/>
            <person name="Huntemann M."/>
            <person name="Ivanova N."/>
            <person name="Pagani I."/>
            <person name="Mavromatis K."/>
            <person name="Ovchinikova G."/>
            <person name="Pati A."/>
            <person name="Chen A."/>
            <person name="Palaniappan K."/>
            <person name="Land M."/>
            <person name="Hauser L."/>
            <person name="Brambilla E.M."/>
            <person name="Kotsyurbenko O."/>
            <person name="Rohde M."/>
            <person name="Tindall B.J."/>
            <person name="Abt B."/>
            <person name="Goker M."/>
            <person name="Detter J.C."/>
            <person name="Woyke T."/>
            <person name="Bristow J."/>
            <person name="Eisen J.A."/>
            <person name="Markowitz V."/>
            <person name="Hugenholtz P."/>
            <person name="Klenk H.P."/>
            <person name="Kyrpides N.C."/>
        </authorList>
    </citation>
    <scope>NUCLEOTIDE SEQUENCE [LARGE SCALE GENOMIC DNA]</scope>
    <source>
        <strain evidence="4">ATCC 51119 / DSM 12145 / JCM 21818 / LMG 10337 / NBRC 100064 / NCIMB 13643</strain>
    </source>
</reference>
<evidence type="ECO:0000313" key="3">
    <source>
        <dbReference type="EMBL" id="ADY52173.1"/>
    </source>
</evidence>
<feature type="signal peptide" evidence="1">
    <location>
        <begin position="1"/>
        <end position="19"/>
    </location>
</feature>
<dbReference type="Proteomes" id="UP000000310">
    <property type="component" value="Chromosome"/>
</dbReference>
<keyword evidence="1" id="KW-0732">Signal</keyword>
<dbReference type="Gene3D" id="2.40.128.270">
    <property type="match status" value="1"/>
</dbReference>
<dbReference type="RefSeq" id="WP_013632664.1">
    <property type="nucleotide sequence ID" value="NC_015177.1"/>
</dbReference>
<evidence type="ECO:0000256" key="1">
    <source>
        <dbReference type="SAM" id="SignalP"/>
    </source>
</evidence>
<dbReference type="STRING" id="762903.Pedsa_1614"/>
<dbReference type="EMBL" id="CP002545">
    <property type="protein sequence ID" value="ADY52173.1"/>
    <property type="molecule type" value="Genomic_DNA"/>
</dbReference>
<name>F0S6R3_PSESL</name>
<reference evidence="4" key="2">
    <citation type="submission" date="2011-02" db="EMBL/GenBank/DDBJ databases">
        <title>The complete genome of Pedobacter saltans DSM 12145.</title>
        <authorList>
            <consortium name="US DOE Joint Genome Institute (JGI-PGF)"/>
            <person name="Lucas S."/>
            <person name="Copeland A."/>
            <person name="Lapidus A."/>
            <person name="Bruce D."/>
            <person name="Goodwin L."/>
            <person name="Pitluck S."/>
            <person name="Kyrpides N."/>
            <person name="Mavromatis K."/>
            <person name="Pagani I."/>
            <person name="Ivanova N."/>
            <person name="Ovchinnikova G."/>
            <person name="Lu M."/>
            <person name="Detter J.C."/>
            <person name="Han C."/>
            <person name="Land M."/>
            <person name="Hauser L."/>
            <person name="Markowitz V."/>
            <person name="Cheng J.-F."/>
            <person name="Hugenholtz P."/>
            <person name="Woyke T."/>
            <person name="Wu D."/>
            <person name="Tindall B."/>
            <person name="Pomrenke H.G."/>
            <person name="Brambilla E."/>
            <person name="Klenk H.-P."/>
            <person name="Eisen J.A."/>
        </authorList>
    </citation>
    <scope>NUCLEOTIDE SEQUENCE [LARGE SCALE GENOMIC DNA]</scope>
    <source>
        <strain evidence="4">ATCC 51119 / DSM 12145 / JCM 21818 / LMG 10337 / NBRC 100064 / NCIMB 13643</strain>
    </source>
</reference>
<feature type="domain" description="DUF306" evidence="2">
    <location>
        <begin position="36"/>
        <end position="143"/>
    </location>
</feature>
<accession>F0S6R3</accession>
<keyword evidence="4" id="KW-1185">Reference proteome</keyword>
<dbReference type="AlphaFoldDB" id="F0S6R3"/>